<comment type="catalytic activity">
    <reaction evidence="11 13">
        <text>(S)-2,3,4,5-tetrahydrodipicolinate + NADP(+) + H2O = (2S,4S)-4-hydroxy-2,3,4,5-tetrahydrodipicolinate + NADPH + H(+)</text>
        <dbReference type="Rhea" id="RHEA:35331"/>
        <dbReference type="ChEBI" id="CHEBI:15377"/>
        <dbReference type="ChEBI" id="CHEBI:15378"/>
        <dbReference type="ChEBI" id="CHEBI:16845"/>
        <dbReference type="ChEBI" id="CHEBI:57783"/>
        <dbReference type="ChEBI" id="CHEBI:58349"/>
        <dbReference type="ChEBI" id="CHEBI:67139"/>
        <dbReference type="EC" id="1.17.1.8"/>
    </reaction>
</comment>
<dbReference type="UniPathway" id="UPA00034">
    <property type="reaction ID" value="UER00018"/>
</dbReference>
<dbReference type="PANTHER" id="PTHR20836:SF0">
    <property type="entry name" value="4-HYDROXY-TETRAHYDRODIPICOLINATE REDUCTASE 1, CHLOROPLASTIC-RELATED"/>
    <property type="match status" value="1"/>
</dbReference>
<feature type="domain" description="Dihydrodipicolinate reductase C-terminal" evidence="15">
    <location>
        <begin position="131"/>
        <end position="261"/>
    </location>
</feature>
<accession>A0A062V7I2</accession>
<protein>
    <recommendedName>
        <fullName evidence="10 13">4-hydroxy-tetrahydrodipicolinate reductase</fullName>
        <shortName evidence="13">HTPA reductase</shortName>
        <ecNumber evidence="10 13">1.17.1.8</ecNumber>
    </recommendedName>
</protein>
<evidence type="ECO:0000256" key="8">
    <source>
        <dbReference type="ARBA" id="ARBA00023154"/>
    </source>
</evidence>
<feature type="binding site" evidence="13">
    <location>
        <position position="158"/>
    </location>
    <ligand>
        <name>(S)-2,3,4,5-tetrahydrodipicolinate</name>
        <dbReference type="ChEBI" id="CHEBI:16845"/>
    </ligand>
</feature>
<proteinExistence type="inferred from homology"/>
<dbReference type="InterPro" id="IPR022664">
    <property type="entry name" value="DapB_N_CS"/>
</dbReference>
<keyword evidence="2 13" id="KW-0963">Cytoplasm</keyword>
<evidence type="ECO:0000259" key="15">
    <source>
        <dbReference type="Pfam" id="PF05173"/>
    </source>
</evidence>
<dbReference type="CDD" id="cd02274">
    <property type="entry name" value="DHDPR_N"/>
    <property type="match status" value="1"/>
</dbReference>
<comment type="catalytic activity">
    <reaction evidence="12 13">
        <text>(S)-2,3,4,5-tetrahydrodipicolinate + NAD(+) + H2O = (2S,4S)-4-hydroxy-2,3,4,5-tetrahydrodipicolinate + NADH + H(+)</text>
        <dbReference type="Rhea" id="RHEA:35323"/>
        <dbReference type="ChEBI" id="CHEBI:15377"/>
        <dbReference type="ChEBI" id="CHEBI:15378"/>
        <dbReference type="ChEBI" id="CHEBI:16845"/>
        <dbReference type="ChEBI" id="CHEBI:57540"/>
        <dbReference type="ChEBI" id="CHEBI:57945"/>
        <dbReference type="ChEBI" id="CHEBI:67139"/>
        <dbReference type="EC" id="1.17.1.8"/>
    </reaction>
</comment>
<dbReference type="PIRSF" id="PIRSF000161">
    <property type="entry name" value="DHPR"/>
    <property type="match status" value="1"/>
</dbReference>
<dbReference type="SUPFAM" id="SSF55347">
    <property type="entry name" value="Glyceraldehyde-3-phosphate dehydrogenase-like, C-terminal domain"/>
    <property type="match status" value="1"/>
</dbReference>
<comment type="caution">
    <text evidence="13">Was originally thought to be a dihydrodipicolinate reductase (DHDPR), catalyzing the conversion of dihydrodipicolinate to tetrahydrodipicolinate. However, it was shown in E.coli that the substrate of the enzymatic reaction is not dihydrodipicolinate (DHDP) but in fact (2S,4S)-4-hydroxy-2,3,4,5-tetrahydrodipicolinic acid (HTPA), the product released by the DapA-catalyzed reaction.</text>
</comment>
<feature type="active site" description="Proton donor" evidence="13">
    <location>
        <position position="161"/>
    </location>
</feature>
<dbReference type="GO" id="GO:0009089">
    <property type="term" value="P:lysine biosynthetic process via diaminopimelate"/>
    <property type="evidence" value="ECO:0007669"/>
    <property type="project" value="UniProtKB-UniRule"/>
</dbReference>
<evidence type="ECO:0000256" key="12">
    <source>
        <dbReference type="ARBA" id="ARBA00049396"/>
    </source>
</evidence>
<dbReference type="Pfam" id="PF05173">
    <property type="entry name" value="DapB_C"/>
    <property type="match status" value="1"/>
</dbReference>
<dbReference type="GO" id="GO:0016726">
    <property type="term" value="F:oxidoreductase activity, acting on CH or CH2 groups, NAD or NADP as acceptor"/>
    <property type="evidence" value="ECO:0007669"/>
    <property type="project" value="UniProtKB-UniRule"/>
</dbReference>
<feature type="binding site" evidence="13">
    <location>
        <begin position="125"/>
        <end position="128"/>
    </location>
    <ligand>
        <name>NAD(+)</name>
        <dbReference type="ChEBI" id="CHEBI:57540"/>
    </ligand>
</feature>
<evidence type="ECO:0000256" key="2">
    <source>
        <dbReference type="ARBA" id="ARBA00022490"/>
    </source>
</evidence>
<evidence type="ECO:0000259" key="14">
    <source>
        <dbReference type="Pfam" id="PF01113"/>
    </source>
</evidence>
<feature type="binding site" evidence="13">
    <location>
        <begin position="8"/>
        <end position="13"/>
    </location>
    <ligand>
        <name>NAD(+)</name>
        <dbReference type="ChEBI" id="CHEBI:57540"/>
    </ligand>
</feature>
<comment type="pathway">
    <text evidence="9 13">Amino-acid biosynthesis; L-lysine biosynthesis via DAP pathway; (S)-tetrahydrodipicolinate from L-aspartate: step 4/4.</text>
</comment>
<keyword evidence="8 13" id="KW-0457">Lysine biosynthesis</keyword>
<feature type="domain" description="Dihydrodipicolinate reductase N-terminal" evidence="14">
    <location>
        <begin position="3"/>
        <end position="128"/>
    </location>
</feature>
<evidence type="ECO:0000256" key="11">
    <source>
        <dbReference type="ARBA" id="ARBA00049080"/>
    </source>
</evidence>
<dbReference type="Pfam" id="PF01113">
    <property type="entry name" value="DapB_N"/>
    <property type="match status" value="1"/>
</dbReference>
<evidence type="ECO:0000256" key="3">
    <source>
        <dbReference type="ARBA" id="ARBA00022605"/>
    </source>
</evidence>
<dbReference type="GO" id="GO:0019877">
    <property type="term" value="P:diaminopimelate biosynthetic process"/>
    <property type="evidence" value="ECO:0007669"/>
    <property type="project" value="UniProtKB-UniRule"/>
</dbReference>
<dbReference type="PATRIC" id="fig|1392998.3.peg.1092"/>
<comment type="subunit">
    <text evidence="13">Homotetramer.</text>
</comment>
<evidence type="ECO:0000313" key="16">
    <source>
        <dbReference type="EMBL" id="KCZ72498.1"/>
    </source>
</evidence>
<evidence type="ECO:0000256" key="4">
    <source>
        <dbReference type="ARBA" id="ARBA00022857"/>
    </source>
</evidence>
<name>A0A062V7I2_9EURY</name>
<dbReference type="GO" id="GO:0051287">
    <property type="term" value="F:NAD binding"/>
    <property type="evidence" value="ECO:0007669"/>
    <property type="project" value="UniProtKB-UniRule"/>
</dbReference>
<dbReference type="InterPro" id="IPR022663">
    <property type="entry name" value="DapB_C"/>
</dbReference>
<keyword evidence="7 13" id="KW-0520">NAD</keyword>
<organism evidence="16 17">
    <name type="scientific">Candidatus Methanoperedens nitratireducens</name>
    <dbReference type="NCBI Taxonomy" id="1392998"/>
    <lineage>
        <taxon>Archaea</taxon>
        <taxon>Methanobacteriati</taxon>
        <taxon>Methanobacteriota</taxon>
        <taxon>Stenosarchaea group</taxon>
        <taxon>Methanomicrobia</taxon>
        <taxon>Methanosarcinales</taxon>
        <taxon>ANME-2 cluster</taxon>
        <taxon>Candidatus Methanoperedentaceae</taxon>
        <taxon>Candidatus Methanoperedens</taxon>
    </lineage>
</organism>
<feature type="binding site" evidence="13">
    <location>
        <position position="34"/>
    </location>
    <ligand>
        <name>NAD(+)</name>
        <dbReference type="ChEBI" id="CHEBI:57540"/>
    </ligand>
</feature>
<dbReference type="GO" id="GO:0005737">
    <property type="term" value="C:cytoplasm"/>
    <property type="evidence" value="ECO:0007669"/>
    <property type="project" value="UniProtKB-SubCell"/>
</dbReference>
<keyword evidence="3 13" id="KW-0028">Amino-acid biosynthesis</keyword>
<dbReference type="InterPro" id="IPR023940">
    <property type="entry name" value="DHDPR_bac"/>
</dbReference>
<evidence type="ECO:0000256" key="5">
    <source>
        <dbReference type="ARBA" id="ARBA00022915"/>
    </source>
</evidence>
<evidence type="ECO:0000256" key="1">
    <source>
        <dbReference type="ARBA" id="ARBA00006642"/>
    </source>
</evidence>
<evidence type="ECO:0000256" key="7">
    <source>
        <dbReference type="ARBA" id="ARBA00023027"/>
    </source>
</evidence>
<comment type="subcellular location">
    <subcellularLocation>
        <location evidence="13">Cytoplasm</location>
    </subcellularLocation>
</comment>
<evidence type="ECO:0000256" key="13">
    <source>
        <dbReference type="HAMAP-Rule" id="MF_00102"/>
    </source>
</evidence>
<keyword evidence="5 13" id="KW-0220">Diaminopimelate biosynthesis</keyword>
<dbReference type="EC" id="1.17.1.8" evidence="10 13"/>
<feature type="active site" description="Proton donor/acceptor" evidence="13">
    <location>
        <position position="157"/>
    </location>
</feature>
<dbReference type="RefSeq" id="WP_048089404.1">
    <property type="nucleotide sequence ID" value="NZ_JMIY01000002.1"/>
</dbReference>
<dbReference type="Gene3D" id="3.30.360.10">
    <property type="entry name" value="Dihydrodipicolinate Reductase, domain 2"/>
    <property type="match status" value="1"/>
</dbReference>
<dbReference type="AlphaFoldDB" id="A0A062V7I2"/>
<dbReference type="EMBL" id="JMIY01000002">
    <property type="protein sequence ID" value="KCZ72498.1"/>
    <property type="molecule type" value="Genomic_DNA"/>
</dbReference>
<dbReference type="Proteomes" id="UP000027153">
    <property type="component" value="Unassembled WGS sequence"/>
</dbReference>
<keyword evidence="6 13" id="KW-0560">Oxidoreductase</keyword>
<dbReference type="PROSITE" id="PS01298">
    <property type="entry name" value="DAPB"/>
    <property type="match status" value="1"/>
</dbReference>
<evidence type="ECO:0000313" key="17">
    <source>
        <dbReference type="Proteomes" id="UP000027153"/>
    </source>
</evidence>
<reference evidence="16 17" key="1">
    <citation type="journal article" date="2013" name="Nature">
        <title>Anaerobic oxidation of methane coupled to nitrate reduction in a novel archaeal lineage.</title>
        <authorList>
            <person name="Haroon M.F."/>
            <person name="Hu S."/>
            <person name="Shi Y."/>
            <person name="Imelfort M."/>
            <person name="Keller J."/>
            <person name="Hugenholtz P."/>
            <person name="Yuan Z."/>
            <person name="Tyson G.W."/>
        </authorList>
    </citation>
    <scope>NUCLEOTIDE SEQUENCE [LARGE SCALE GENOMIC DNA]</scope>
    <source>
        <strain evidence="16 17">ANME-2d</strain>
    </source>
</reference>
<dbReference type="FunFam" id="3.30.360.10:FF:000004">
    <property type="entry name" value="4-hydroxy-tetrahydrodipicolinate reductase"/>
    <property type="match status" value="1"/>
</dbReference>
<dbReference type="Gene3D" id="3.40.50.720">
    <property type="entry name" value="NAD(P)-binding Rossmann-like Domain"/>
    <property type="match status" value="1"/>
</dbReference>
<comment type="caution">
    <text evidence="13">Lacks conserved residue(s) required for the propagation of feature annotation.</text>
</comment>
<keyword evidence="17" id="KW-1185">Reference proteome</keyword>
<comment type="function">
    <text evidence="13">Catalyzes the conversion of 4-hydroxy-tetrahydrodipicolinate (HTPA) to tetrahydrodipicolinate.</text>
</comment>
<dbReference type="InterPro" id="IPR036291">
    <property type="entry name" value="NAD(P)-bd_dom_sf"/>
</dbReference>
<comment type="caution">
    <text evidence="16">The sequence shown here is derived from an EMBL/GenBank/DDBJ whole genome shotgun (WGS) entry which is preliminary data.</text>
</comment>
<dbReference type="GO" id="GO:0008839">
    <property type="term" value="F:4-hydroxy-tetrahydrodipicolinate reductase"/>
    <property type="evidence" value="ECO:0007669"/>
    <property type="project" value="UniProtKB-UniRule"/>
</dbReference>
<dbReference type="PANTHER" id="PTHR20836">
    <property type="entry name" value="DIHYDRODIPICOLINATE REDUCTASE"/>
    <property type="match status" value="1"/>
</dbReference>
<dbReference type="SUPFAM" id="SSF51735">
    <property type="entry name" value="NAD(P)-binding Rossmann-fold domains"/>
    <property type="match status" value="1"/>
</dbReference>
<comment type="similarity">
    <text evidence="1 13">Belongs to the DapB family.</text>
</comment>
<dbReference type="NCBIfam" id="TIGR00036">
    <property type="entry name" value="dapB"/>
    <property type="match status" value="1"/>
</dbReference>
<evidence type="ECO:0000256" key="9">
    <source>
        <dbReference type="ARBA" id="ARBA00037922"/>
    </source>
</evidence>
<dbReference type="HAMAP" id="MF_00102">
    <property type="entry name" value="DapB"/>
    <property type="match status" value="1"/>
</dbReference>
<sequence>MKKIAVTGACGRMGTLIIENILKSNNLELVSAIDVTNEGTDIGDVMRIGKLNVLVWDANDIDTVLERSKPDVLIDFTIAQAAVRNVIASARKKINLVVGTTGFTQEQLSSMENAIKSNGIAAVISPNFSIGVNVFWDLIARAARRLEDYDIEIIEAHHNQKKDAPSGTAMRAAEVISKTLGEKDFVYGRRGLSPREKEIGIHAVRGGDIVGDHTILFAGDGERIEIKHQAHSRQAFATGAVRAAEWVSTAPPGIYEMRDVLGIK</sequence>
<gene>
    <name evidence="13" type="primary">dapB</name>
    <name evidence="16" type="ORF">ANME2D_00925</name>
</gene>
<keyword evidence="4 13" id="KW-0521">NADP</keyword>
<dbReference type="GO" id="GO:0050661">
    <property type="term" value="F:NADP binding"/>
    <property type="evidence" value="ECO:0007669"/>
    <property type="project" value="UniProtKB-UniRule"/>
</dbReference>
<dbReference type="OrthoDB" id="195035at2157"/>
<feature type="binding site" evidence="13">
    <location>
        <begin position="167"/>
        <end position="168"/>
    </location>
    <ligand>
        <name>(S)-2,3,4,5-tetrahydrodipicolinate</name>
        <dbReference type="ChEBI" id="CHEBI:16845"/>
    </ligand>
</feature>
<feature type="binding site" evidence="13">
    <location>
        <begin position="99"/>
        <end position="101"/>
    </location>
    <ligand>
        <name>NAD(+)</name>
        <dbReference type="ChEBI" id="CHEBI:57540"/>
    </ligand>
</feature>
<evidence type="ECO:0000256" key="10">
    <source>
        <dbReference type="ARBA" id="ARBA00038983"/>
    </source>
</evidence>
<dbReference type="InterPro" id="IPR000846">
    <property type="entry name" value="DapB_N"/>
</dbReference>
<evidence type="ECO:0000256" key="6">
    <source>
        <dbReference type="ARBA" id="ARBA00023002"/>
    </source>
</evidence>